<evidence type="ECO:0000256" key="8">
    <source>
        <dbReference type="SAM" id="Coils"/>
    </source>
</evidence>
<dbReference type="GO" id="GO:0015288">
    <property type="term" value="F:porin activity"/>
    <property type="evidence" value="ECO:0007669"/>
    <property type="project" value="TreeGrafter"/>
</dbReference>
<organism evidence="10 12">
    <name type="scientific">Treponema socranskii subsp. socranskii VPI DR56BR1116 = ATCC 35536</name>
    <dbReference type="NCBI Taxonomy" id="1125725"/>
    <lineage>
        <taxon>Bacteria</taxon>
        <taxon>Pseudomonadati</taxon>
        <taxon>Spirochaetota</taxon>
        <taxon>Spirochaetia</taxon>
        <taxon>Spirochaetales</taxon>
        <taxon>Treponemataceae</taxon>
        <taxon>Treponema</taxon>
    </lineage>
</organism>
<keyword evidence="8" id="KW-0175">Coiled coil</keyword>
<evidence type="ECO:0000256" key="1">
    <source>
        <dbReference type="ARBA" id="ARBA00004442"/>
    </source>
</evidence>
<evidence type="ECO:0000256" key="6">
    <source>
        <dbReference type="ARBA" id="ARBA00023136"/>
    </source>
</evidence>
<feature type="coiled-coil region" evidence="8">
    <location>
        <begin position="354"/>
        <end position="444"/>
    </location>
</feature>
<keyword evidence="6" id="KW-0472">Membrane</keyword>
<gene>
    <name evidence="11" type="ORF">HMPREF0860_2630</name>
    <name evidence="10" type="ORF">HMPREF1325_0161</name>
</gene>
<dbReference type="PANTHER" id="PTHR30026">
    <property type="entry name" value="OUTER MEMBRANE PROTEIN TOLC"/>
    <property type="match status" value="1"/>
</dbReference>
<comment type="subcellular location">
    <subcellularLocation>
        <location evidence="1">Cell outer membrane</location>
    </subcellularLocation>
</comment>
<dbReference type="Proteomes" id="UP000016646">
    <property type="component" value="Unassembled WGS sequence"/>
</dbReference>
<dbReference type="Gene3D" id="1.20.1600.10">
    <property type="entry name" value="Outer membrane efflux proteins (OEP)"/>
    <property type="match status" value="1"/>
</dbReference>
<evidence type="ECO:0000313" key="11">
    <source>
        <dbReference type="EMBL" id="ERK02814.1"/>
    </source>
</evidence>
<evidence type="ECO:0000256" key="5">
    <source>
        <dbReference type="ARBA" id="ARBA00022692"/>
    </source>
</evidence>
<dbReference type="GO" id="GO:0009279">
    <property type="term" value="C:cell outer membrane"/>
    <property type="evidence" value="ECO:0007669"/>
    <property type="project" value="UniProtKB-SubCell"/>
</dbReference>
<keyword evidence="9" id="KW-0732">Signal</keyword>
<evidence type="ECO:0000256" key="9">
    <source>
        <dbReference type="SAM" id="SignalP"/>
    </source>
</evidence>
<proteinExistence type="inferred from homology"/>
<evidence type="ECO:0000256" key="4">
    <source>
        <dbReference type="ARBA" id="ARBA00022452"/>
    </source>
</evidence>
<dbReference type="PATRIC" id="fig|1125725.3.peg.1157"/>
<name>U1GW95_TRESO</name>
<dbReference type="PANTHER" id="PTHR30026:SF20">
    <property type="entry name" value="OUTER MEMBRANE PROTEIN TOLC"/>
    <property type="match status" value="1"/>
</dbReference>
<dbReference type="OrthoDB" id="369735at2"/>
<reference evidence="12 13" key="1">
    <citation type="submission" date="2013-08" db="EMBL/GenBank/DDBJ databases">
        <authorList>
            <person name="Durkin A.S."/>
            <person name="Haft D.R."/>
            <person name="McCorrison J."/>
            <person name="Torralba M."/>
            <person name="Gillis M."/>
            <person name="Haft D.H."/>
            <person name="Methe B."/>
            <person name="Sutton G."/>
            <person name="Nelson K.E."/>
        </authorList>
    </citation>
    <scope>NUCLEOTIDE SEQUENCE [LARGE SCALE GENOMIC DNA]</scope>
    <source>
        <strain evidence="11 13">ATCC 35536</strain>
        <strain evidence="10 12">VPI DR56BR1116</strain>
    </source>
</reference>
<evidence type="ECO:0000256" key="7">
    <source>
        <dbReference type="ARBA" id="ARBA00023237"/>
    </source>
</evidence>
<keyword evidence="5" id="KW-0812">Transmembrane</keyword>
<evidence type="ECO:0000313" key="10">
    <source>
        <dbReference type="EMBL" id="ERF60849.1"/>
    </source>
</evidence>
<dbReference type="AlphaFoldDB" id="U1GW95"/>
<keyword evidence="4" id="KW-1134">Transmembrane beta strand</keyword>
<comment type="similarity">
    <text evidence="2">Belongs to the outer membrane factor (OMF) (TC 1.B.17) family.</text>
</comment>
<protein>
    <submittedName>
        <fullName evidence="10">Outer membrane efflux protein</fullName>
    </submittedName>
</protein>
<sequence length="474" mass="52755">MNICNKKYKAILLIFLSVVLRSFAQSGETVMLTIDEAVAYARVHSRTLKSADIDLEIAKRASDNAWNVFLPDVRATGTLNRTTDISSSIEQANALGAIGAAVFGTPYTPISETESMHWAAVGNLSAGLNLSLAYIGQIRAAKAGYEGGQITREQTERKTITNVKKLFFGLLLQRDNLAIQRETLENARRRSVQAAVNYRNGRIPELQLLQAQVQYENQIPETEQAETSLAQQLDMFVFLLGMPSGTKIELAGSIDPALIDVDADDLIATYGNSSLALRSLDNNIETLEHNLSALDFASFSPALSLNWNYQPMLRDAFDSNWFDKDNWNDNGAFSATLAWNVTNMLPFSSNRQKAKDLRANLEKLKISREQLTENQKLEVRTAINTLDQAKRQIASMQRNVELAQRSYAMTLRSYQNGTTELLDLRDAERQLNQARLGLANQRYQYITALLNLEETLNTDLTVKSAAATTNGGTR</sequence>
<evidence type="ECO:0000313" key="13">
    <source>
        <dbReference type="Proteomes" id="UP000016646"/>
    </source>
</evidence>
<dbReference type="InterPro" id="IPR003423">
    <property type="entry name" value="OMP_efflux"/>
</dbReference>
<keyword evidence="13" id="KW-1185">Reference proteome</keyword>
<dbReference type="STRING" id="1125725.HMPREF1325_0161"/>
<evidence type="ECO:0000256" key="2">
    <source>
        <dbReference type="ARBA" id="ARBA00007613"/>
    </source>
</evidence>
<accession>U1GW95</accession>
<keyword evidence="3" id="KW-0813">Transport</keyword>
<dbReference type="GO" id="GO:0015562">
    <property type="term" value="F:efflux transmembrane transporter activity"/>
    <property type="evidence" value="ECO:0007669"/>
    <property type="project" value="InterPro"/>
</dbReference>
<evidence type="ECO:0000313" key="12">
    <source>
        <dbReference type="Proteomes" id="UP000016412"/>
    </source>
</evidence>
<keyword evidence="7" id="KW-0998">Cell outer membrane</keyword>
<dbReference type="SUPFAM" id="SSF56954">
    <property type="entry name" value="Outer membrane efflux proteins (OEP)"/>
    <property type="match status" value="1"/>
</dbReference>
<dbReference type="Pfam" id="PF02321">
    <property type="entry name" value="OEP"/>
    <property type="match status" value="2"/>
</dbReference>
<dbReference type="RefSeq" id="WP_021330178.1">
    <property type="nucleotide sequence ID" value="NZ_AUZJ01000028.1"/>
</dbReference>
<dbReference type="Proteomes" id="UP000016412">
    <property type="component" value="Unassembled WGS sequence"/>
</dbReference>
<comment type="caution">
    <text evidence="10">The sequence shown here is derived from an EMBL/GenBank/DDBJ whole genome shotgun (WGS) entry which is preliminary data.</text>
</comment>
<dbReference type="GO" id="GO:1990281">
    <property type="term" value="C:efflux pump complex"/>
    <property type="evidence" value="ECO:0007669"/>
    <property type="project" value="TreeGrafter"/>
</dbReference>
<dbReference type="InterPro" id="IPR051906">
    <property type="entry name" value="TolC-like"/>
</dbReference>
<feature type="chain" id="PRO_5004611572" evidence="9">
    <location>
        <begin position="25"/>
        <end position="474"/>
    </location>
</feature>
<feature type="signal peptide" evidence="9">
    <location>
        <begin position="1"/>
        <end position="24"/>
    </location>
</feature>
<dbReference type="EMBL" id="AUZJ01000028">
    <property type="protein sequence ID" value="ERF60849.1"/>
    <property type="molecule type" value="Genomic_DNA"/>
</dbReference>
<dbReference type="eggNOG" id="COG1538">
    <property type="taxonomic scope" value="Bacteria"/>
</dbReference>
<dbReference type="EMBL" id="AVQI01000049">
    <property type="protein sequence ID" value="ERK02814.1"/>
    <property type="molecule type" value="Genomic_DNA"/>
</dbReference>
<evidence type="ECO:0000256" key="3">
    <source>
        <dbReference type="ARBA" id="ARBA00022448"/>
    </source>
</evidence>